<evidence type="ECO:0000313" key="2">
    <source>
        <dbReference type="Proteomes" id="UP000001007"/>
    </source>
</evidence>
<dbReference type="Proteomes" id="UP000001007">
    <property type="component" value="Chromosome"/>
</dbReference>
<organism evidence="1 2">
    <name type="scientific">Chlorobaculum tepidum (strain ATCC 49652 / DSM 12025 / NBRC 103806 / TLS)</name>
    <name type="common">Chlorobium tepidum</name>
    <dbReference type="NCBI Taxonomy" id="194439"/>
    <lineage>
        <taxon>Bacteria</taxon>
        <taxon>Pseudomonadati</taxon>
        <taxon>Chlorobiota</taxon>
        <taxon>Chlorobiia</taxon>
        <taxon>Chlorobiales</taxon>
        <taxon>Chlorobiaceae</taxon>
        <taxon>Chlorobaculum</taxon>
    </lineage>
</organism>
<reference evidence="1 2" key="1">
    <citation type="journal article" date="2002" name="Proc. Natl. Acad. Sci. U.S.A.">
        <title>The complete genome sequence of Chlorobium tepidum TLS, a photosynthetic, anaerobic, green-sulfur bacterium.</title>
        <authorList>
            <person name="Eisen J.A."/>
            <person name="Nelson K.E."/>
            <person name="Paulsen I.T."/>
            <person name="Heidelberg J.F."/>
            <person name="Wu M."/>
            <person name="Dodson R.J."/>
            <person name="Deboy R."/>
            <person name="Gwinn M.L."/>
            <person name="Nelson W.C."/>
            <person name="Haft D.H."/>
            <person name="Hickey E.K."/>
            <person name="Peterson J.D."/>
            <person name="Durkin A.S."/>
            <person name="Kolonay J.L."/>
            <person name="Yang F."/>
            <person name="Holt I."/>
            <person name="Umayam L.A."/>
            <person name="Mason T."/>
            <person name="Brenner M."/>
            <person name="Shea T.P."/>
            <person name="Parksey D."/>
            <person name="Nierman W.C."/>
            <person name="Feldblyum T.V."/>
            <person name="Hansen C.L."/>
            <person name="Craven M.B."/>
            <person name="Radune D."/>
            <person name="Vamathevan J."/>
            <person name="Khouri H."/>
            <person name="White O."/>
            <person name="Gruber T.M."/>
            <person name="Ketchum K.A."/>
            <person name="Venter J.C."/>
            <person name="Tettelin H."/>
            <person name="Bryant D.A."/>
            <person name="Fraser C.M."/>
        </authorList>
    </citation>
    <scope>NUCLEOTIDE SEQUENCE [LARGE SCALE GENOMIC DNA]</scope>
    <source>
        <strain evidence="2">ATCC 49652 / DSM 12025 / NBRC 103806 / TLS</strain>
    </source>
</reference>
<dbReference type="eggNOG" id="ENOG5033JBH">
    <property type="taxonomic scope" value="Bacteria"/>
</dbReference>
<evidence type="ECO:0008006" key="3">
    <source>
        <dbReference type="Google" id="ProtNLM"/>
    </source>
</evidence>
<dbReference type="InterPro" id="IPR032720">
    <property type="entry name" value="Cys_rich_CWC"/>
</dbReference>
<accession>Q8KFY4</accession>
<protein>
    <recommendedName>
        <fullName evidence="3">Cysteine-rich CWC</fullName>
    </recommendedName>
</protein>
<dbReference type="STRING" id="194439.CT0186"/>
<gene>
    <name evidence="1" type="ordered locus">CT0186</name>
</gene>
<dbReference type="EMBL" id="AE006470">
    <property type="protein sequence ID" value="AAM71434.1"/>
    <property type="molecule type" value="Genomic_DNA"/>
</dbReference>
<dbReference type="RefSeq" id="WP_010931880.1">
    <property type="nucleotide sequence ID" value="NC_002932.3"/>
</dbReference>
<dbReference type="OrthoDB" id="9800168at2"/>
<dbReference type="Pfam" id="PF14375">
    <property type="entry name" value="Cys_rich_CWC"/>
    <property type="match status" value="1"/>
</dbReference>
<sequence length="74" mass="8129">MTHNDHPGEGTPKTVVCPMCGEPFTCGMSTSCWCATRVVPDSVRNYLAERYETCVCSTCLDRLIAEAKEELRGA</sequence>
<evidence type="ECO:0000313" key="1">
    <source>
        <dbReference type="EMBL" id="AAM71434.1"/>
    </source>
</evidence>
<proteinExistence type="predicted"/>
<dbReference type="EnsemblBacteria" id="AAM71434">
    <property type="protein sequence ID" value="AAM71434"/>
    <property type="gene ID" value="CT0186"/>
</dbReference>
<name>Q8KFY4_CHLTE</name>
<keyword evidence="2" id="KW-1185">Reference proteome</keyword>
<dbReference type="HOGENOM" id="CLU_188951_0_0_10"/>
<dbReference type="KEGG" id="cte:CT0186"/>
<dbReference type="AlphaFoldDB" id="Q8KFY4"/>